<dbReference type="InterPro" id="IPR031775">
    <property type="entry name" value="PRKG1_interact"/>
</dbReference>
<dbReference type="PIRSF" id="PIRSF038141">
    <property type="entry name" value="PP1_12ABC_vert"/>
    <property type="match status" value="1"/>
</dbReference>
<feature type="compositionally biased region" description="Polar residues" evidence="9">
    <location>
        <begin position="608"/>
        <end position="617"/>
    </location>
</feature>
<feature type="repeat" description="ANK" evidence="7">
    <location>
        <begin position="198"/>
        <end position="230"/>
    </location>
</feature>
<feature type="compositionally biased region" description="Basic and acidic residues" evidence="9">
    <location>
        <begin position="816"/>
        <end position="841"/>
    </location>
</feature>
<feature type="compositionally biased region" description="Basic and acidic residues" evidence="9">
    <location>
        <begin position="423"/>
        <end position="433"/>
    </location>
</feature>
<feature type="repeat" description="ANK" evidence="7">
    <location>
        <begin position="231"/>
        <end position="263"/>
    </location>
</feature>
<evidence type="ECO:0000259" key="10">
    <source>
        <dbReference type="Pfam" id="PF15898"/>
    </source>
</evidence>
<name>A0A851YKR6_9AVES</name>
<dbReference type="PANTHER" id="PTHR24179:SF20">
    <property type="entry name" value="PROTEIN PHOSPHATASE 1 REGULATORY SUBUNIT 12A"/>
    <property type="match status" value="1"/>
</dbReference>
<evidence type="ECO:0000256" key="9">
    <source>
        <dbReference type="SAM" id="MobiDB-lite"/>
    </source>
</evidence>
<dbReference type="EMBL" id="WBNJ01000153">
    <property type="protein sequence ID" value="NXD81246.1"/>
    <property type="molecule type" value="Genomic_DNA"/>
</dbReference>
<dbReference type="FunFam" id="1.25.40.20:FF:000876">
    <property type="entry name" value="Protein phosphatase 1 regulatory subunit 12A"/>
    <property type="match status" value="1"/>
</dbReference>
<dbReference type="FunFam" id="1.25.40.20:FF:000004">
    <property type="entry name" value="Phosphatase 1 regulatory subunit 12A"/>
    <property type="match status" value="1"/>
</dbReference>
<feature type="coiled-coil region" evidence="8">
    <location>
        <begin position="943"/>
        <end position="1024"/>
    </location>
</feature>
<feature type="compositionally biased region" description="Low complexity" evidence="9">
    <location>
        <begin position="631"/>
        <end position="665"/>
    </location>
</feature>
<feature type="compositionally biased region" description="Basic and acidic residues" evidence="9">
    <location>
        <begin position="291"/>
        <end position="300"/>
    </location>
</feature>
<dbReference type="Pfam" id="PF15898">
    <property type="entry name" value="PRKG1_interact"/>
    <property type="match status" value="1"/>
</dbReference>
<feature type="compositionally biased region" description="Acidic residues" evidence="9">
    <location>
        <begin position="357"/>
        <end position="369"/>
    </location>
</feature>
<feature type="compositionally biased region" description="Low complexity" evidence="9">
    <location>
        <begin position="378"/>
        <end position="402"/>
    </location>
</feature>
<keyword evidence="2" id="KW-0963">Cytoplasm</keyword>
<feature type="compositionally biased region" description="Basic and acidic residues" evidence="9">
    <location>
        <begin position="678"/>
        <end position="687"/>
    </location>
</feature>
<feature type="compositionally biased region" description="Low complexity" evidence="9">
    <location>
        <begin position="470"/>
        <end position="481"/>
    </location>
</feature>
<feature type="repeat" description="ANK" evidence="7">
    <location>
        <begin position="105"/>
        <end position="137"/>
    </location>
</feature>
<feature type="repeat" description="ANK" evidence="7">
    <location>
        <begin position="72"/>
        <end position="104"/>
    </location>
</feature>
<feature type="compositionally biased region" description="Basic and acidic residues" evidence="9">
    <location>
        <begin position="534"/>
        <end position="544"/>
    </location>
</feature>
<keyword evidence="3" id="KW-0677">Repeat</keyword>
<dbReference type="InterPro" id="IPR017401">
    <property type="entry name" value="MYPT1/MYPT2/Mbs85"/>
</dbReference>
<evidence type="ECO:0000256" key="2">
    <source>
        <dbReference type="ARBA" id="ARBA00022490"/>
    </source>
</evidence>
<dbReference type="SMART" id="SM00248">
    <property type="entry name" value="ANK"/>
    <property type="match status" value="6"/>
</dbReference>
<dbReference type="AlphaFoldDB" id="A0A851YKR6"/>
<evidence type="ECO:0000256" key="6">
    <source>
        <dbReference type="ARBA" id="ARBA00044333"/>
    </source>
</evidence>
<dbReference type="InterPro" id="IPR002110">
    <property type="entry name" value="Ankyrin_rpt"/>
</dbReference>
<dbReference type="InterPro" id="IPR051226">
    <property type="entry name" value="PP1_Regulatory_Subunit"/>
</dbReference>
<dbReference type="Pfam" id="PF12796">
    <property type="entry name" value="Ank_2"/>
    <property type="match status" value="2"/>
</dbReference>
<dbReference type="GO" id="GO:0030018">
    <property type="term" value="C:Z disc"/>
    <property type="evidence" value="ECO:0007669"/>
    <property type="project" value="TreeGrafter"/>
</dbReference>
<feature type="compositionally biased region" description="Low complexity" evidence="9">
    <location>
        <begin position="520"/>
        <end position="530"/>
    </location>
</feature>
<evidence type="ECO:0000313" key="11">
    <source>
        <dbReference type="EMBL" id="NXD81246.1"/>
    </source>
</evidence>
<dbReference type="PROSITE" id="PS50088">
    <property type="entry name" value="ANK_REPEAT"/>
    <property type="match status" value="4"/>
</dbReference>
<feature type="compositionally biased region" description="Polar residues" evidence="9">
    <location>
        <begin position="545"/>
        <end position="560"/>
    </location>
</feature>
<feature type="compositionally biased region" description="Basic and acidic residues" evidence="9">
    <location>
        <begin position="318"/>
        <end position="329"/>
    </location>
</feature>
<dbReference type="GO" id="GO:0031672">
    <property type="term" value="C:A band"/>
    <property type="evidence" value="ECO:0007669"/>
    <property type="project" value="TreeGrafter"/>
</dbReference>
<protein>
    <recommendedName>
        <fullName evidence="5">Protein phosphatase 1 regulatory subunit 12A</fullName>
    </recommendedName>
    <alternativeName>
        <fullName evidence="6">Myosin phosphatase-targeting subunit 1</fullName>
    </alternativeName>
</protein>
<feature type="region of interest" description="Disordered" evidence="9">
    <location>
        <begin position="290"/>
        <end position="886"/>
    </location>
</feature>
<keyword evidence="4 7" id="KW-0040">ANK repeat</keyword>
<feature type="compositionally biased region" description="Polar residues" evidence="9">
    <location>
        <begin position="302"/>
        <end position="316"/>
    </location>
</feature>
<feature type="compositionally biased region" description="Basic and acidic residues" evidence="9">
    <location>
        <begin position="619"/>
        <end position="630"/>
    </location>
</feature>
<dbReference type="PROSITE" id="PS50297">
    <property type="entry name" value="ANK_REP_REGION"/>
    <property type="match status" value="4"/>
</dbReference>
<evidence type="ECO:0000313" key="12">
    <source>
        <dbReference type="Proteomes" id="UP000648918"/>
    </source>
</evidence>
<organism evidence="11 12">
    <name type="scientific">Halcyon senegalensis</name>
    <dbReference type="NCBI Taxonomy" id="342381"/>
    <lineage>
        <taxon>Eukaryota</taxon>
        <taxon>Metazoa</taxon>
        <taxon>Chordata</taxon>
        <taxon>Craniata</taxon>
        <taxon>Vertebrata</taxon>
        <taxon>Euteleostomi</taxon>
        <taxon>Archelosauria</taxon>
        <taxon>Archosauria</taxon>
        <taxon>Dinosauria</taxon>
        <taxon>Saurischia</taxon>
        <taxon>Theropoda</taxon>
        <taxon>Coelurosauria</taxon>
        <taxon>Aves</taxon>
        <taxon>Neognathae</taxon>
        <taxon>Neoaves</taxon>
        <taxon>Telluraves</taxon>
        <taxon>Coraciimorphae</taxon>
        <taxon>Coraciiformes</taxon>
        <taxon>Alcedinidae</taxon>
        <taxon>Halcyon</taxon>
    </lineage>
</organism>
<feature type="compositionally biased region" description="Basic residues" evidence="9">
    <location>
        <begin position="842"/>
        <end position="853"/>
    </location>
</feature>
<evidence type="ECO:0000256" key="7">
    <source>
        <dbReference type="PROSITE-ProRule" id="PRU00023"/>
    </source>
</evidence>
<comment type="caution">
    <text evidence="11">The sequence shown here is derived from an EMBL/GenBank/DDBJ whole genome shotgun (WGS) entry which is preliminary data.</text>
</comment>
<accession>A0A851YKR6</accession>
<feature type="compositionally biased region" description="Low complexity" evidence="9">
    <location>
        <begin position="571"/>
        <end position="607"/>
    </location>
</feature>
<dbReference type="GO" id="GO:0019208">
    <property type="term" value="F:phosphatase regulator activity"/>
    <property type="evidence" value="ECO:0007669"/>
    <property type="project" value="InterPro"/>
</dbReference>
<evidence type="ECO:0000256" key="1">
    <source>
        <dbReference type="ARBA" id="ARBA00004496"/>
    </source>
</evidence>
<proteinExistence type="predicted"/>
<sequence>MKMADAKQKRNEQLKRWIGSETDLEPPVVKRKKTKVKFDDGAVFLAACSSGDTEEVLRLLERGADINYANVDGLTALHQACIDDNVDMVKFLVENGANINQPDNEGWIPLHAAASCGYLDIAEYLISQGAHVGAVNSEGDTPLDIAEEEAMEELLQNEVNKQGVDIEAARKEEERIMLRDARQWLNSGHINDVRHAKSGGTALHVAAAKGYTEVLKLLIQARYDVNIKDYDGWTPLHAAAHWGKEEACRILVENLCDMEAVNKVGQTAFDVADEDILGYLEELQKKQNLLHSEKREKKSPLIESTANMDNNQTQKTFKNKETLIMEQEKNASSIESLEQEKADEEEEGKKDESSCSSEEEEDDDSESEAETDKSKTLAAVTNNANTTSTQSASVAVTAPSVAGGQGAPTSPVKKFPTSTTKVSPKEEERKDESPASWRLGLRKTGSYGALAEITASKEAQKEKDSAGVMRSASSPRLSSSLDNKEKEKDGKGTRLAYVAPTIPRRLASTSDIDEKENRDSSASSIRGGSSYTRRKWEEDVKKNSLNEGPTSLNTSYQRSGSFGRRQDELISSNVPSTASTVTSSAGLQKTLPTSANTTTKSTTGSTSAGVQSSTSNRLWAEDSTEKEKDSVSTAVTVPVAPSVVNATATTTAMTTATSGTVSSTSEVRERRRSYLTPVRDEESESQRKARSRQARQSRRSTQGVTLTDLQEAEKTIGRSRPTRTREQENEEKEKEEKEKQDKEKQEEKKESETKDDDYRQRYSRTVEEPYHRYRPTSTSSSSTSSLSTSASSLSTSSQLNRPNSLIGITSAYSRSGTKESEREGGKKEEEKEEDKSQPKSIRERRRPREKRRSTGVSYWTQDSDENEQEHQSDSEEGTNKKETQRQRKITFFYRYDTGSLGLSSSDRYDSAQGRSGSQSYLEDRKPYCSRLEKEDSTDFKKLYEQILAENEKLKAQLHDTNMELTELKLQLEKTTQRQERFADRSLLEMEKRERRALERRISEMEEELKMLPDLKADNQRLKDENGALIRVISKLSK</sequence>
<dbReference type="OrthoDB" id="539213at2759"/>
<dbReference type="InterPro" id="IPR036770">
    <property type="entry name" value="Ankyrin_rpt-contain_sf"/>
</dbReference>
<evidence type="ECO:0000256" key="3">
    <source>
        <dbReference type="ARBA" id="ARBA00022737"/>
    </source>
</evidence>
<feature type="compositionally biased region" description="Basic and acidic residues" evidence="9">
    <location>
        <begin position="482"/>
        <end position="492"/>
    </location>
</feature>
<dbReference type="Gene3D" id="6.10.140.390">
    <property type="match status" value="1"/>
</dbReference>
<dbReference type="Gene3D" id="1.25.40.20">
    <property type="entry name" value="Ankyrin repeat-containing domain"/>
    <property type="match status" value="2"/>
</dbReference>
<gene>
    <name evidence="11" type="primary">Ppp1r12a</name>
    <name evidence="11" type="ORF">HALSEN_R14560</name>
</gene>
<feature type="region of interest" description="Disordered" evidence="9">
    <location>
        <begin position="898"/>
        <end position="922"/>
    </location>
</feature>
<keyword evidence="12" id="KW-1185">Reference proteome</keyword>
<comment type="subcellular location">
    <subcellularLocation>
        <location evidence="1">Cytoplasm</location>
    </subcellularLocation>
</comment>
<dbReference type="GO" id="GO:0007165">
    <property type="term" value="P:signal transduction"/>
    <property type="evidence" value="ECO:0007669"/>
    <property type="project" value="InterPro"/>
</dbReference>
<feature type="compositionally biased region" description="Basic residues" evidence="9">
    <location>
        <begin position="688"/>
        <end position="698"/>
    </location>
</feature>
<reference evidence="11" key="1">
    <citation type="submission" date="2019-09" db="EMBL/GenBank/DDBJ databases">
        <title>Bird 10,000 Genomes (B10K) Project - Family phase.</title>
        <authorList>
            <person name="Zhang G."/>
        </authorList>
    </citation>
    <scope>NUCLEOTIDE SEQUENCE</scope>
    <source>
        <strain evidence="11">B10K-DU-024-03</strain>
        <tissue evidence="11">Muscle</tissue>
    </source>
</reference>
<feature type="compositionally biased region" description="Basic and acidic residues" evidence="9">
    <location>
        <begin position="868"/>
        <end position="885"/>
    </location>
</feature>
<dbReference type="CDD" id="cd21944">
    <property type="entry name" value="IPD_MYPT1"/>
    <property type="match status" value="1"/>
</dbReference>
<dbReference type="Gene3D" id="6.10.250.1820">
    <property type="match status" value="1"/>
</dbReference>
<feature type="compositionally biased region" description="Polar residues" evidence="9">
    <location>
        <begin position="798"/>
        <end position="812"/>
    </location>
</feature>
<feature type="domain" description="cGMP-dependent protein kinase interacting" evidence="10">
    <location>
        <begin position="938"/>
        <end position="1037"/>
    </location>
</feature>
<evidence type="ECO:0000256" key="4">
    <source>
        <dbReference type="ARBA" id="ARBA00023043"/>
    </source>
</evidence>
<dbReference type="SUPFAM" id="SSF48403">
    <property type="entry name" value="Ankyrin repeat"/>
    <property type="match status" value="1"/>
</dbReference>
<keyword evidence="8" id="KW-0175">Coiled coil</keyword>
<dbReference type="Proteomes" id="UP000648918">
    <property type="component" value="Unassembled WGS sequence"/>
</dbReference>
<feature type="compositionally biased region" description="Low complexity" evidence="9">
    <location>
        <begin position="776"/>
        <end position="797"/>
    </location>
</feature>
<evidence type="ECO:0000256" key="5">
    <source>
        <dbReference type="ARBA" id="ARBA00044128"/>
    </source>
</evidence>
<feature type="non-terminal residue" evidence="11">
    <location>
        <position position="1"/>
    </location>
</feature>
<feature type="non-terminal residue" evidence="11">
    <location>
        <position position="1037"/>
    </location>
</feature>
<feature type="compositionally biased region" description="Basic and acidic residues" evidence="9">
    <location>
        <begin position="723"/>
        <end position="771"/>
    </location>
</feature>
<dbReference type="GO" id="GO:0019901">
    <property type="term" value="F:protein kinase binding"/>
    <property type="evidence" value="ECO:0007669"/>
    <property type="project" value="InterPro"/>
</dbReference>
<evidence type="ECO:0000256" key="8">
    <source>
        <dbReference type="SAM" id="Coils"/>
    </source>
</evidence>
<dbReference type="PANTHER" id="PTHR24179">
    <property type="entry name" value="PROTEIN PHOSPHATASE 1 REGULATORY SUBUNIT 12"/>
    <property type="match status" value="1"/>
</dbReference>
<dbReference type="GO" id="GO:0004857">
    <property type="term" value="F:enzyme inhibitor activity"/>
    <property type="evidence" value="ECO:0007669"/>
    <property type="project" value="TreeGrafter"/>
</dbReference>